<feature type="transmembrane region" description="Helical" evidence="2">
    <location>
        <begin position="6"/>
        <end position="26"/>
    </location>
</feature>
<proteinExistence type="predicted"/>
<accession>A0AAD7C7M8</accession>
<keyword evidence="4" id="KW-1185">Reference proteome</keyword>
<name>A0AAD7C7M8_9AGAR</name>
<keyword evidence="2" id="KW-0472">Membrane</keyword>
<gene>
    <name evidence="3" type="ORF">FB45DRAFT_1000044</name>
</gene>
<evidence type="ECO:0000313" key="4">
    <source>
        <dbReference type="Proteomes" id="UP001221142"/>
    </source>
</evidence>
<sequence length="140" mass="15220">MAVSAFLYVFYGALGAFAILAFALVLRARVLERRNPTVRRMPPYWQDDPEQEKPNIYDAHMHMVEGQEAGWGTIMPLAVWGVEPLEVDIEPPPPPTTKTEGGGGYSTAIFIAMPSEEGAETSGGDDDNLPQLEIGVATNS</sequence>
<feature type="compositionally biased region" description="Acidic residues" evidence="1">
    <location>
        <begin position="117"/>
        <end position="128"/>
    </location>
</feature>
<dbReference type="Proteomes" id="UP001221142">
    <property type="component" value="Unassembled WGS sequence"/>
</dbReference>
<evidence type="ECO:0000256" key="2">
    <source>
        <dbReference type="SAM" id="Phobius"/>
    </source>
</evidence>
<evidence type="ECO:0000256" key="1">
    <source>
        <dbReference type="SAM" id="MobiDB-lite"/>
    </source>
</evidence>
<keyword evidence="2" id="KW-0812">Transmembrane</keyword>
<keyword evidence="2" id="KW-1133">Transmembrane helix</keyword>
<reference evidence="3" key="1">
    <citation type="submission" date="2023-03" db="EMBL/GenBank/DDBJ databases">
        <title>Massive genome expansion in bonnet fungi (Mycena s.s.) driven by repeated elements and novel gene families across ecological guilds.</title>
        <authorList>
            <consortium name="Lawrence Berkeley National Laboratory"/>
            <person name="Harder C.B."/>
            <person name="Miyauchi S."/>
            <person name="Viragh M."/>
            <person name="Kuo A."/>
            <person name="Thoen E."/>
            <person name="Andreopoulos B."/>
            <person name="Lu D."/>
            <person name="Skrede I."/>
            <person name="Drula E."/>
            <person name="Henrissat B."/>
            <person name="Morin E."/>
            <person name="Kohler A."/>
            <person name="Barry K."/>
            <person name="LaButti K."/>
            <person name="Morin E."/>
            <person name="Salamov A."/>
            <person name="Lipzen A."/>
            <person name="Mereny Z."/>
            <person name="Hegedus B."/>
            <person name="Baldrian P."/>
            <person name="Stursova M."/>
            <person name="Weitz H."/>
            <person name="Taylor A."/>
            <person name="Grigoriev I.V."/>
            <person name="Nagy L.G."/>
            <person name="Martin F."/>
            <person name="Kauserud H."/>
        </authorList>
    </citation>
    <scope>NUCLEOTIDE SEQUENCE</scope>
    <source>
        <strain evidence="3">9284</strain>
    </source>
</reference>
<protein>
    <submittedName>
        <fullName evidence="3">Uncharacterized protein</fullName>
    </submittedName>
</protein>
<evidence type="ECO:0000313" key="3">
    <source>
        <dbReference type="EMBL" id="KAJ7641295.1"/>
    </source>
</evidence>
<dbReference type="AlphaFoldDB" id="A0AAD7C7M8"/>
<comment type="caution">
    <text evidence="3">The sequence shown here is derived from an EMBL/GenBank/DDBJ whole genome shotgun (WGS) entry which is preliminary data.</text>
</comment>
<organism evidence="3 4">
    <name type="scientific">Roridomyces roridus</name>
    <dbReference type="NCBI Taxonomy" id="1738132"/>
    <lineage>
        <taxon>Eukaryota</taxon>
        <taxon>Fungi</taxon>
        <taxon>Dikarya</taxon>
        <taxon>Basidiomycota</taxon>
        <taxon>Agaricomycotina</taxon>
        <taxon>Agaricomycetes</taxon>
        <taxon>Agaricomycetidae</taxon>
        <taxon>Agaricales</taxon>
        <taxon>Marasmiineae</taxon>
        <taxon>Mycenaceae</taxon>
        <taxon>Roridomyces</taxon>
    </lineage>
</organism>
<dbReference type="EMBL" id="JARKIF010000004">
    <property type="protein sequence ID" value="KAJ7641295.1"/>
    <property type="molecule type" value="Genomic_DNA"/>
</dbReference>
<feature type="region of interest" description="Disordered" evidence="1">
    <location>
        <begin position="86"/>
        <end position="140"/>
    </location>
</feature>